<keyword evidence="2" id="KW-1185">Reference proteome</keyword>
<accession>A0A2L2XFN8</accession>
<organism evidence="1 2">
    <name type="scientific">Desulfocucumis palustris</name>
    <dbReference type="NCBI Taxonomy" id="1898651"/>
    <lineage>
        <taxon>Bacteria</taxon>
        <taxon>Bacillati</taxon>
        <taxon>Bacillota</taxon>
        <taxon>Clostridia</taxon>
        <taxon>Eubacteriales</taxon>
        <taxon>Desulfocucumaceae</taxon>
        <taxon>Desulfocucumis</taxon>
    </lineage>
</organism>
<proteinExistence type="predicted"/>
<comment type="caution">
    <text evidence="1">The sequence shown here is derived from an EMBL/GenBank/DDBJ whole genome shotgun (WGS) entry which is preliminary data.</text>
</comment>
<name>A0A2L2XFN8_9FIRM</name>
<dbReference type="EMBL" id="BFAV01000141">
    <property type="protein sequence ID" value="GBF34513.1"/>
    <property type="molecule type" value="Genomic_DNA"/>
</dbReference>
<dbReference type="RefSeq" id="WP_104372754.1">
    <property type="nucleotide sequence ID" value="NZ_BFAV01000141.1"/>
</dbReference>
<gene>
    <name evidence="1" type="ORF">DCCM_3631</name>
</gene>
<evidence type="ECO:0000313" key="2">
    <source>
        <dbReference type="Proteomes" id="UP000239549"/>
    </source>
</evidence>
<protein>
    <submittedName>
        <fullName evidence="1">Uncharacterized protein</fullName>
    </submittedName>
</protein>
<evidence type="ECO:0000313" key="1">
    <source>
        <dbReference type="EMBL" id="GBF34513.1"/>
    </source>
</evidence>
<sequence length="89" mass="10121">MRFYKSIQRYCKFIDCEATIQVRETAPGPGRTAAARQKYACRTAREGNLMVCRNARCKFVNGGRGEDPFILSRGHSFVKNDKRAGRSPF</sequence>
<dbReference type="Proteomes" id="UP000239549">
    <property type="component" value="Unassembled WGS sequence"/>
</dbReference>
<dbReference type="AlphaFoldDB" id="A0A2L2XFN8"/>
<reference evidence="2" key="1">
    <citation type="submission" date="2018-02" db="EMBL/GenBank/DDBJ databases">
        <title>Genome sequence of Desulfocucumis palustris strain NAW-5.</title>
        <authorList>
            <person name="Watanabe M."/>
            <person name="Kojima H."/>
            <person name="Fukui M."/>
        </authorList>
    </citation>
    <scope>NUCLEOTIDE SEQUENCE [LARGE SCALE GENOMIC DNA]</scope>
    <source>
        <strain evidence="2">NAW-5</strain>
    </source>
</reference>